<proteinExistence type="evidence at transcript level"/>
<feature type="region of interest" description="Disordered" evidence="1">
    <location>
        <begin position="1"/>
        <end position="95"/>
    </location>
</feature>
<feature type="domain" description="Integrase catalytic" evidence="2">
    <location>
        <begin position="224"/>
        <end position="386"/>
    </location>
</feature>
<dbReference type="Gene3D" id="3.30.420.10">
    <property type="entry name" value="Ribonuclease H-like superfamily/Ribonuclease H"/>
    <property type="match status" value="1"/>
</dbReference>
<dbReference type="GO" id="GO:0003676">
    <property type="term" value="F:nucleic acid binding"/>
    <property type="evidence" value="ECO:0007669"/>
    <property type="project" value="InterPro"/>
</dbReference>
<dbReference type="InterPro" id="IPR048020">
    <property type="entry name" value="Transpos_IS3"/>
</dbReference>
<dbReference type="InterPro" id="IPR036397">
    <property type="entry name" value="RNaseH_sf"/>
</dbReference>
<dbReference type="Pfam" id="PF13276">
    <property type="entry name" value="HTH_21"/>
    <property type="match status" value="1"/>
</dbReference>
<dbReference type="InterPro" id="IPR050900">
    <property type="entry name" value="Transposase_IS3/IS150/IS904"/>
</dbReference>
<dbReference type="SUPFAM" id="SSF53098">
    <property type="entry name" value="Ribonuclease H-like"/>
    <property type="match status" value="1"/>
</dbReference>
<dbReference type="InterPro" id="IPR012337">
    <property type="entry name" value="RNaseH-like_sf"/>
</dbReference>
<feature type="compositionally biased region" description="Basic and acidic residues" evidence="1">
    <location>
        <begin position="65"/>
        <end position="75"/>
    </location>
</feature>
<dbReference type="EMBL" id="AY582134">
    <property type="protein sequence ID" value="AAS83411.1"/>
    <property type="molecule type" value="mRNA"/>
</dbReference>
<evidence type="ECO:0000313" key="3">
    <source>
        <dbReference type="EMBL" id="AAS83411.1"/>
    </source>
</evidence>
<dbReference type="PANTHER" id="PTHR46889">
    <property type="entry name" value="TRANSPOSASE INSF FOR INSERTION SEQUENCE IS3B-RELATED"/>
    <property type="match status" value="1"/>
</dbReference>
<reference evidence="3" key="1">
    <citation type="submission" date="2004-03" db="EMBL/GenBank/DDBJ databases">
        <authorList>
            <person name="Shen G.M."/>
            <person name="Gao M.H."/>
        </authorList>
    </citation>
    <scope>NUCLEOTIDE SEQUENCE</scope>
</reference>
<protein>
    <submittedName>
        <fullName evidence="3">Putative transposase OCP</fullName>
    </submittedName>
</protein>
<dbReference type="Pfam" id="PF00665">
    <property type="entry name" value="rve"/>
    <property type="match status" value="1"/>
</dbReference>
<sequence>MENGSDEGNESALHAGVQAGSGQAGQGWPEHGGDGEDPGHCATDAAQLDPCGPRRSSGGGWKQAGEPRADGDRQAARGAGAGQDGARHPGKSDGVLREGAGVKYAWIERNRKRWPVSVACAVLGVSPSGYHDHRVRQARPRRGISNDALLVHIRAIHAETRGEYGWPRIWKELLARGIRVGKERVRKLMSLHGIRARGKRKFKATTDSNHKLPVAPNLVDRQFKPATPNAVWTSDITYVATDEGWLYLAVIIDLFSRQVVGWSMQPHMRRELVIDALHMAWFRRHPPPGLICHSDRGSQYCSADFQKALTGYGMRSSMSRKGNCWDNAPTESLWGSLKVGRLHGKRFKTRRDAMDEIVDWLTFYNHRRLHSSLGYVSPMQFERAWLAAQKRQAA</sequence>
<dbReference type="Pfam" id="PF13333">
    <property type="entry name" value="rve_2"/>
    <property type="match status" value="1"/>
</dbReference>
<dbReference type="AlphaFoldDB" id="Q6PSS8"/>
<accession>Q6PSS8</accession>
<feature type="compositionally biased region" description="Basic and acidic residues" evidence="1">
    <location>
        <begin position="85"/>
        <end position="95"/>
    </location>
</feature>
<name>Q6PSS8_9RALS</name>
<dbReference type="PANTHER" id="PTHR46889:SF4">
    <property type="entry name" value="TRANSPOSASE INSO FOR INSERTION SEQUENCE ELEMENT IS911B-RELATED"/>
    <property type="match status" value="1"/>
</dbReference>
<dbReference type="InterPro" id="IPR025948">
    <property type="entry name" value="HTH-like_dom"/>
</dbReference>
<organism evidence="3">
    <name type="scientific">uncultured Ralstonia sp</name>
    <dbReference type="NCBI Taxonomy" id="114715"/>
    <lineage>
        <taxon>Bacteria</taxon>
        <taxon>Pseudomonadati</taxon>
        <taxon>Pseudomonadota</taxon>
        <taxon>Betaproteobacteria</taxon>
        <taxon>Burkholderiales</taxon>
        <taxon>Burkholderiaceae</taxon>
        <taxon>Ralstonia</taxon>
        <taxon>environmental samples</taxon>
    </lineage>
</organism>
<evidence type="ECO:0000259" key="2">
    <source>
        <dbReference type="PROSITE" id="PS50994"/>
    </source>
</evidence>
<dbReference type="PROSITE" id="PS50994">
    <property type="entry name" value="INTEGRASE"/>
    <property type="match status" value="1"/>
</dbReference>
<dbReference type="InterPro" id="IPR001584">
    <property type="entry name" value="Integrase_cat-core"/>
</dbReference>
<evidence type="ECO:0000256" key="1">
    <source>
        <dbReference type="SAM" id="MobiDB-lite"/>
    </source>
</evidence>
<dbReference type="NCBIfam" id="NF033516">
    <property type="entry name" value="transpos_IS3"/>
    <property type="match status" value="1"/>
</dbReference>
<dbReference type="GO" id="GO:0015074">
    <property type="term" value="P:DNA integration"/>
    <property type="evidence" value="ECO:0007669"/>
    <property type="project" value="InterPro"/>
</dbReference>